<dbReference type="InterPro" id="IPR035965">
    <property type="entry name" value="PAS-like_dom_sf"/>
</dbReference>
<dbReference type="Gene3D" id="1.10.260.40">
    <property type="entry name" value="lambda repressor-like DNA-binding domains"/>
    <property type="match status" value="1"/>
</dbReference>
<evidence type="ECO:0000256" key="1">
    <source>
        <dbReference type="ARBA" id="ARBA00000085"/>
    </source>
</evidence>
<keyword evidence="3" id="KW-0597">Phosphoprotein</keyword>
<dbReference type="PROSITE" id="PS50943">
    <property type="entry name" value="HTH_CROC1"/>
    <property type="match status" value="1"/>
</dbReference>
<keyword evidence="4" id="KW-0808">Transferase</keyword>
<protein>
    <recommendedName>
        <fullName evidence="2">histidine kinase</fullName>
        <ecNumber evidence="2">2.7.13.3</ecNumber>
    </recommendedName>
</protein>
<dbReference type="EMBL" id="BPQQ01000087">
    <property type="protein sequence ID" value="GJE03745.1"/>
    <property type="molecule type" value="Genomic_DNA"/>
</dbReference>
<dbReference type="EC" id="2.7.13.3" evidence="2"/>
<evidence type="ECO:0000256" key="5">
    <source>
        <dbReference type="ARBA" id="ARBA00022777"/>
    </source>
</evidence>
<dbReference type="CDD" id="cd00093">
    <property type="entry name" value="HTH_XRE"/>
    <property type="match status" value="1"/>
</dbReference>
<organism evidence="7 8">
    <name type="scientific">Methylobacterium isbiliense</name>
    <dbReference type="NCBI Taxonomy" id="315478"/>
    <lineage>
        <taxon>Bacteria</taxon>
        <taxon>Pseudomonadati</taxon>
        <taxon>Pseudomonadota</taxon>
        <taxon>Alphaproteobacteria</taxon>
        <taxon>Hyphomicrobiales</taxon>
        <taxon>Methylobacteriaceae</taxon>
        <taxon>Methylobacterium</taxon>
    </lineage>
</organism>
<evidence type="ECO:0000256" key="3">
    <source>
        <dbReference type="ARBA" id="ARBA00022553"/>
    </source>
</evidence>
<dbReference type="PANTHER" id="PTHR43304:SF1">
    <property type="entry name" value="PAC DOMAIN-CONTAINING PROTEIN"/>
    <property type="match status" value="1"/>
</dbReference>
<evidence type="ECO:0000313" key="7">
    <source>
        <dbReference type="EMBL" id="GJE03745.1"/>
    </source>
</evidence>
<keyword evidence="8" id="KW-1185">Reference proteome</keyword>
<evidence type="ECO:0000256" key="4">
    <source>
        <dbReference type="ARBA" id="ARBA00022679"/>
    </source>
</evidence>
<comment type="catalytic activity">
    <reaction evidence="1">
        <text>ATP + protein L-histidine = ADP + protein N-phospho-L-histidine.</text>
        <dbReference type="EC" id="2.7.13.3"/>
    </reaction>
</comment>
<dbReference type="Gene3D" id="2.10.70.100">
    <property type="match status" value="1"/>
</dbReference>
<name>A0ABQ4SMK2_9HYPH</name>
<dbReference type="PANTHER" id="PTHR43304">
    <property type="entry name" value="PHYTOCHROME-LIKE PROTEIN CPH1"/>
    <property type="match status" value="1"/>
</dbReference>
<dbReference type="InterPro" id="IPR010982">
    <property type="entry name" value="Lambda_DNA-bd_dom_sf"/>
</dbReference>
<reference evidence="7" key="2">
    <citation type="submission" date="2021-08" db="EMBL/GenBank/DDBJ databases">
        <authorList>
            <person name="Tani A."/>
            <person name="Ola A."/>
            <person name="Ogura Y."/>
            <person name="Katsura K."/>
            <person name="Hayashi T."/>
        </authorList>
    </citation>
    <scope>NUCLEOTIDE SEQUENCE</scope>
    <source>
        <strain evidence="7">DSM 17168</strain>
    </source>
</reference>
<evidence type="ECO:0000259" key="6">
    <source>
        <dbReference type="PROSITE" id="PS50943"/>
    </source>
</evidence>
<dbReference type="Gene3D" id="3.30.450.20">
    <property type="entry name" value="PAS domain"/>
    <property type="match status" value="2"/>
</dbReference>
<dbReference type="Proteomes" id="UP001055153">
    <property type="component" value="Unassembled WGS sequence"/>
</dbReference>
<dbReference type="InterPro" id="IPR001387">
    <property type="entry name" value="Cro/C1-type_HTH"/>
</dbReference>
<dbReference type="SUPFAM" id="SSF55785">
    <property type="entry name" value="PYP-like sensor domain (PAS domain)"/>
    <property type="match status" value="2"/>
</dbReference>
<dbReference type="Pfam" id="PF01381">
    <property type="entry name" value="HTH_3"/>
    <property type="match status" value="1"/>
</dbReference>
<reference evidence="7" key="1">
    <citation type="journal article" date="2021" name="Front. Microbiol.">
        <title>Comprehensive Comparative Genomics and Phenotyping of Methylobacterium Species.</title>
        <authorList>
            <person name="Alessa O."/>
            <person name="Ogura Y."/>
            <person name="Fujitani Y."/>
            <person name="Takami H."/>
            <person name="Hayashi T."/>
            <person name="Sahin N."/>
            <person name="Tani A."/>
        </authorList>
    </citation>
    <scope>NUCLEOTIDE SEQUENCE</scope>
    <source>
        <strain evidence="7">DSM 17168</strain>
    </source>
</reference>
<dbReference type="CDD" id="cd00130">
    <property type="entry name" value="PAS"/>
    <property type="match status" value="1"/>
</dbReference>
<gene>
    <name evidence="7" type="ORF">GMJLKIPL_5702</name>
</gene>
<evidence type="ECO:0000256" key="2">
    <source>
        <dbReference type="ARBA" id="ARBA00012438"/>
    </source>
</evidence>
<proteinExistence type="predicted"/>
<dbReference type="InterPro" id="IPR052162">
    <property type="entry name" value="Sensor_kinase/Photoreceptor"/>
</dbReference>
<evidence type="ECO:0000313" key="8">
    <source>
        <dbReference type="Proteomes" id="UP001055153"/>
    </source>
</evidence>
<dbReference type="InterPro" id="IPR000014">
    <property type="entry name" value="PAS"/>
</dbReference>
<sequence length="347" mass="38309">MVNALLQPLTRDDLAFSSDDFLRLLESIGLTGIWGWRFAGDEHRWTAGLLRILGLEPGEMRPGYESFLRLVHPEDRAAFGCAAQIRQQGLVRDATFRVIRPNGALRTLTSRGAVYVAPDGRPRGAAWTVLDVTDRDLLARAQIRQTQARRAAFERTRSWMHNSRYTLSHRVASSELLQLTGMTQAEFQDDWARGLVREDRAHMRAFVRSRIEAGAPFIADTRFLLAEGGTGLFRGVFVPVRDARGRIESWTTLSFPRGRPPGLPATGALRRGLEESLGGRHLHAARALLGWSMTDLARASGLSASTIRRLETDGEGARSRHAAVAALRANGVVFGLLPTGTIAVGRR</sequence>
<dbReference type="RefSeq" id="WP_238241123.1">
    <property type="nucleotide sequence ID" value="NZ_BPQQ01000087.1"/>
</dbReference>
<dbReference type="Pfam" id="PF08447">
    <property type="entry name" value="PAS_3"/>
    <property type="match status" value="2"/>
</dbReference>
<accession>A0ABQ4SMK2</accession>
<keyword evidence="5" id="KW-0418">Kinase</keyword>
<dbReference type="SUPFAM" id="SSF47413">
    <property type="entry name" value="lambda repressor-like DNA-binding domains"/>
    <property type="match status" value="1"/>
</dbReference>
<dbReference type="InterPro" id="IPR013655">
    <property type="entry name" value="PAS_fold_3"/>
</dbReference>
<feature type="domain" description="HTH cro/C1-type" evidence="6">
    <location>
        <begin position="282"/>
        <end position="313"/>
    </location>
</feature>
<comment type="caution">
    <text evidence="7">The sequence shown here is derived from an EMBL/GenBank/DDBJ whole genome shotgun (WGS) entry which is preliminary data.</text>
</comment>